<proteinExistence type="predicted"/>
<feature type="region of interest" description="Disordered" evidence="1">
    <location>
        <begin position="1"/>
        <end position="65"/>
    </location>
</feature>
<feature type="region of interest" description="Disordered" evidence="1">
    <location>
        <begin position="107"/>
        <end position="156"/>
    </location>
</feature>
<feature type="compositionally biased region" description="Low complexity" evidence="1">
    <location>
        <begin position="120"/>
        <end position="131"/>
    </location>
</feature>
<evidence type="ECO:0000313" key="2">
    <source>
        <dbReference type="Proteomes" id="UP000694853"/>
    </source>
</evidence>
<dbReference type="Proteomes" id="UP000694853">
    <property type="component" value="Unplaced"/>
</dbReference>
<dbReference type="InterPro" id="IPR038981">
    <property type="entry name" value="CID5/CID6"/>
</dbReference>
<keyword evidence="2" id="KW-1185">Reference proteome</keyword>
<dbReference type="KEGG" id="aprc:113866210"/>
<dbReference type="InterPro" id="IPR041806">
    <property type="entry name" value="CID5/6/7_CUE"/>
</dbReference>
<sequence length="156" mass="16332">MGGGSGKKSRCKAIASKKDSKNDESKTQGEGASEVKVEPESGPSSSQNEGDNDNQSMEDDPEMVIDYLKMTFPGISEQSLVDVYNVSGGDLNASIDMLSEIEFDGVDLSGSLPDTLGIGDVSDSVSSPDSASPKRKNSSAEASTSSSNPHKTPRKH</sequence>
<organism evidence="2 3">
    <name type="scientific">Abrus precatorius</name>
    <name type="common">Indian licorice</name>
    <name type="synonym">Glycine abrus</name>
    <dbReference type="NCBI Taxonomy" id="3816"/>
    <lineage>
        <taxon>Eukaryota</taxon>
        <taxon>Viridiplantae</taxon>
        <taxon>Streptophyta</taxon>
        <taxon>Embryophyta</taxon>
        <taxon>Tracheophyta</taxon>
        <taxon>Spermatophyta</taxon>
        <taxon>Magnoliopsida</taxon>
        <taxon>eudicotyledons</taxon>
        <taxon>Gunneridae</taxon>
        <taxon>Pentapetalae</taxon>
        <taxon>rosids</taxon>
        <taxon>fabids</taxon>
        <taxon>Fabales</taxon>
        <taxon>Fabaceae</taxon>
        <taxon>Papilionoideae</taxon>
        <taxon>50 kb inversion clade</taxon>
        <taxon>NPAAA clade</taxon>
        <taxon>indigoferoid/millettioid clade</taxon>
        <taxon>Abreae</taxon>
        <taxon>Abrus</taxon>
    </lineage>
</organism>
<dbReference type="PANTHER" id="PTHR37252">
    <property type="entry name" value="POLYADENYLATE-BINDING PROTEIN-INTERACTING PROTEIN 6"/>
    <property type="match status" value="1"/>
</dbReference>
<dbReference type="RefSeq" id="XP_027356891.1">
    <property type="nucleotide sequence ID" value="XM_027501090.1"/>
</dbReference>
<feature type="compositionally biased region" description="Basic and acidic residues" evidence="1">
    <location>
        <begin position="16"/>
        <end position="39"/>
    </location>
</feature>
<dbReference type="GeneID" id="113866210"/>
<gene>
    <name evidence="3" type="primary">LOC113866210</name>
</gene>
<feature type="compositionally biased region" description="Acidic residues" evidence="1">
    <location>
        <begin position="50"/>
        <end position="63"/>
    </location>
</feature>
<dbReference type="OrthoDB" id="769720at2759"/>
<reference evidence="3" key="2">
    <citation type="submission" date="2025-08" db="UniProtKB">
        <authorList>
            <consortium name="RefSeq"/>
        </authorList>
    </citation>
    <scope>IDENTIFICATION</scope>
    <source>
        <tissue evidence="3">Young leaves</tissue>
    </source>
</reference>
<accession>A0A8B8LKH4</accession>
<evidence type="ECO:0000313" key="3">
    <source>
        <dbReference type="RefSeq" id="XP_027356891.1"/>
    </source>
</evidence>
<reference evidence="2" key="1">
    <citation type="journal article" date="2019" name="Toxins">
        <title>Detection of Abrin-Like and Prepropulchellin-Like Toxin Genes and Transcripts Using Whole Genome Sequencing and Full-Length Transcript Sequencing of Abrus precatorius.</title>
        <authorList>
            <person name="Hovde B.T."/>
            <person name="Daligault H.E."/>
            <person name="Hanschen E.R."/>
            <person name="Kunde Y.A."/>
            <person name="Johnson M.B."/>
            <person name="Starkenburg S.R."/>
            <person name="Johnson S.L."/>
        </authorList>
    </citation>
    <scope>NUCLEOTIDE SEQUENCE [LARGE SCALE GENOMIC DNA]</scope>
</reference>
<name>A0A8B8LKH4_ABRPR</name>
<dbReference type="AlphaFoldDB" id="A0A8B8LKH4"/>
<dbReference type="CDD" id="cd14371">
    <property type="entry name" value="CUE_CID7_like"/>
    <property type="match status" value="1"/>
</dbReference>
<protein>
    <submittedName>
        <fullName evidence="3">Polyadenylate-binding protein-interacting protein 5-like</fullName>
    </submittedName>
</protein>
<evidence type="ECO:0000256" key="1">
    <source>
        <dbReference type="SAM" id="MobiDB-lite"/>
    </source>
</evidence>
<dbReference type="PANTHER" id="PTHR37252:SF3">
    <property type="entry name" value="POLYADENYLATE-BINDING PROTEIN-INTERACTING PROTEIN 6"/>
    <property type="match status" value="1"/>
</dbReference>